<gene>
    <name evidence="3" type="ORF">MM415A00288_0024</name>
    <name evidence="2" type="ORF">MM415B00385_0004</name>
    <name evidence="1" type="ORF">TM448A07773_0004</name>
    <name evidence="4" type="ORF">TM448B01270_0003</name>
</gene>
<dbReference type="EMBL" id="MT141541">
    <property type="protein sequence ID" value="QJA65566.1"/>
    <property type="molecule type" value="Genomic_DNA"/>
</dbReference>
<dbReference type="AlphaFoldDB" id="A0A6H2A4U4"/>
<dbReference type="EMBL" id="MT144579">
    <property type="protein sequence ID" value="QJA55226.1"/>
    <property type="molecule type" value="Genomic_DNA"/>
</dbReference>
<dbReference type="EMBL" id="MT144728">
    <property type="protein sequence ID" value="QJH98337.1"/>
    <property type="molecule type" value="Genomic_DNA"/>
</dbReference>
<evidence type="ECO:0000313" key="1">
    <source>
        <dbReference type="EMBL" id="QJA55226.1"/>
    </source>
</evidence>
<proteinExistence type="predicted"/>
<name>A0A6H2A4U4_9ZZZZ</name>
<protein>
    <submittedName>
        <fullName evidence="1">Uncharacterized protein</fullName>
    </submittedName>
</protein>
<evidence type="ECO:0000313" key="4">
    <source>
        <dbReference type="EMBL" id="QJH98337.1"/>
    </source>
</evidence>
<accession>A0A6H2A4U4</accession>
<evidence type="ECO:0000313" key="3">
    <source>
        <dbReference type="EMBL" id="QJA83404.1"/>
    </source>
</evidence>
<organism evidence="1">
    <name type="scientific">viral metagenome</name>
    <dbReference type="NCBI Taxonomy" id="1070528"/>
    <lineage>
        <taxon>unclassified sequences</taxon>
        <taxon>metagenomes</taxon>
        <taxon>organismal metagenomes</taxon>
    </lineage>
</organism>
<reference evidence="1" key="1">
    <citation type="submission" date="2020-03" db="EMBL/GenBank/DDBJ databases">
        <title>The deep terrestrial virosphere.</title>
        <authorList>
            <person name="Holmfeldt K."/>
            <person name="Nilsson E."/>
            <person name="Simone D."/>
            <person name="Lopez-Fernandez M."/>
            <person name="Wu X."/>
            <person name="de Brujin I."/>
            <person name="Lundin D."/>
            <person name="Andersson A."/>
            <person name="Bertilsson S."/>
            <person name="Dopson M."/>
        </authorList>
    </citation>
    <scope>NUCLEOTIDE SEQUENCE</scope>
    <source>
        <strain evidence="3">MM415A00288</strain>
        <strain evidence="2">MM415B00385</strain>
        <strain evidence="1">TM448A07773</strain>
        <strain evidence="4">TM448B01270</strain>
    </source>
</reference>
<evidence type="ECO:0000313" key="2">
    <source>
        <dbReference type="EMBL" id="QJA65566.1"/>
    </source>
</evidence>
<dbReference type="EMBL" id="MT142510">
    <property type="protein sequence ID" value="QJA83404.1"/>
    <property type="molecule type" value="Genomic_DNA"/>
</dbReference>
<sequence>MKSNKVKALEAHIQKLEELNRPQKRIERVRHALQVIINYEKLIEKHSHREDLCQLYAEKRLEIFNAIMNGC</sequence>